<dbReference type="GO" id="GO:0005524">
    <property type="term" value="F:ATP binding"/>
    <property type="evidence" value="ECO:0007669"/>
    <property type="project" value="UniProtKB-UniRule"/>
</dbReference>
<evidence type="ECO:0000259" key="15">
    <source>
        <dbReference type="PROSITE" id="PS50862"/>
    </source>
</evidence>
<dbReference type="PIRSF" id="PIRSF039101">
    <property type="entry name" value="LysRS2"/>
    <property type="match status" value="1"/>
</dbReference>
<evidence type="ECO:0000313" key="17">
    <source>
        <dbReference type="Proteomes" id="UP000094570"/>
    </source>
</evidence>
<dbReference type="InterPro" id="IPR002313">
    <property type="entry name" value="Lys-tRNA-ligase_II"/>
</dbReference>
<evidence type="ECO:0000313" key="16">
    <source>
        <dbReference type="EMBL" id="ODN30834.1"/>
    </source>
</evidence>
<dbReference type="InterPro" id="IPR006195">
    <property type="entry name" value="aa-tRNA-synth_II"/>
</dbReference>
<dbReference type="CDD" id="cd04322">
    <property type="entry name" value="LysRS_N"/>
    <property type="match status" value="1"/>
</dbReference>
<dbReference type="CDD" id="cd00775">
    <property type="entry name" value="LysRS_core"/>
    <property type="match status" value="1"/>
</dbReference>
<evidence type="ECO:0000256" key="14">
    <source>
        <dbReference type="RuleBase" id="RU000336"/>
    </source>
</evidence>
<sequence>MLRKFREERLKEIEELRKAGINPYPYKYNKTHTTQDIREQFQYLQNGEVTDKKVSTAGRIMSIREHGKSAFFHIKDTYGRIQAYVRKDKTKNFDFFKERITVGDIVGIEGVVFKSNTGEITVLVEKFELLVKPLRPMPEKWHGIKDKEILYRQRYVDMIANDETIKRFRMRSEIIRLIREFLNAKGFYEVETPILQYLTGGASARPFVTHLNVFDIDMYLRIATELHLKRFIVGGFEKVYEIGRIFRNEGISYKHHPEFTSIELYQAYADYEDMMNLTEELITYVVEKLFGTLKITYQGQEIDFTRPWRRVKMRDFIKERLGIDILEDSDEKMASFLKSKGVEVDIQDRGHMIEKLWDLVEDEVVQPTFLLDHPVEISPLAKRHREDPRVTERFELIIFGREMANAFSELNDPVDQLERFMNQLRLRDLGDEEAQMLDKDFVRALEYGMPPTGGLGIGIDRLVMLLTDSPNIRDVIAFPLVRPEGDVDIEDLVENEALEISADEGRERS</sequence>
<evidence type="ECO:0000256" key="2">
    <source>
        <dbReference type="ARBA" id="ARBA00008226"/>
    </source>
</evidence>
<dbReference type="InterPro" id="IPR034762">
    <property type="entry name" value="Lys-tRNA-ligase_II_bac/euk"/>
</dbReference>
<dbReference type="STRING" id="1008305.A4H02_02900"/>
<comment type="catalytic activity">
    <reaction evidence="12 13 14">
        <text>tRNA(Lys) + L-lysine + ATP = L-lysyl-tRNA(Lys) + AMP + diphosphate</text>
        <dbReference type="Rhea" id="RHEA:20792"/>
        <dbReference type="Rhea" id="RHEA-COMP:9696"/>
        <dbReference type="Rhea" id="RHEA-COMP:9697"/>
        <dbReference type="ChEBI" id="CHEBI:30616"/>
        <dbReference type="ChEBI" id="CHEBI:32551"/>
        <dbReference type="ChEBI" id="CHEBI:33019"/>
        <dbReference type="ChEBI" id="CHEBI:78442"/>
        <dbReference type="ChEBI" id="CHEBI:78529"/>
        <dbReference type="ChEBI" id="CHEBI:456215"/>
        <dbReference type="EC" id="6.1.1.6"/>
    </reaction>
</comment>
<keyword evidence="17" id="KW-1185">Reference proteome</keyword>
<dbReference type="GO" id="GO:0000049">
    <property type="term" value="F:tRNA binding"/>
    <property type="evidence" value="ECO:0007669"/>
    <property type="project" value="TreeGrafter"/>
</dbReference>
<dbReference type="RefSeq" id="WP_069292672.1">
    <property type="nucleotide sequence ID" value="NZ_CP140110.1"/>
</dbReference>
<keyword evidence="8 13" id="KW-0067">ATP-binding</keyword>
<dbReference type="HAMAP" id="MF_00252">
    <property type="entry name" value="Lys_tRNA_synth_class2"/>
    <property type="match status" value="1"/>
</dbReference>
<feature type="binding site" evidence="13">
    <location>
        <position position="402"/>
    </location>
    <ligand>
        <name>Mg(2+)</name>
        <dbReference type="ChEBI" id="CHEBI:18420"/>
        <label>1</label>
    </ligand>
</feature>
<feature type="binding site" evidence="13">
    <location>
        <position position="395"/>
    </location>
    <ligand>
        <name>Mg(2+)</name>
        <dbReference type="ChEBI" id="CHEBI:18420"/>
        <label>1</label>
    </ligand>
</feature>
<dbReference type="InterPro" id="IPR018149">
    <property type="entry name" value="Lys-tRNA-synth_II_C"/>
</dbReference>
<dbReference type="OrthoDB" id="9802326at2"/>
<dbReference type="PROSITE" id="PS50862">
    <property type="entry name" value="AA_TRNA_LIGASE_II"/>
    <property type="match status" value="1"/>
</dbReference>
<evidence type="ECO:0000256" key="4">
    <source>
        <dbReference type="ARBA" id="ARBA00022490"/>
    </source>
</evidence>
<evidence type="ECO:0000256" key="11">
    <source>
        <dbReference type="ARBA" id="ARBA00023146"/>
    </source>
</evidence>
<keyword evidence="7 13" id="KW-0547">Nucleotide-binding</keyword>
<comment type="similarity">
    <text evidence="2 13">Belongs to the class-II aminoacyl-tRNA synthetase family.</text>
</comment>
<dbReference type="Gene3D" id="3.30.930.10">
    <property type="entry name" value="Bira Bifunctional Protein, Domain 2"/>
    <property type="match status" value="1"/>
</dbReference>
<keyword evidence="11 13" id="KW-0030">Aminoacyl-tRNA synthetase</keyword>
<keyword evidence="9 13" id="KW-0460">Magnesium</keyword>
<dbReference type="Gene3D" id="2.40.50.140">
    <property type="entry name" value="Nucleic acid-binding proteins"/>
    <property type="match status" value="1"/>
</dbReference>
<keyword evidence="10 13" id="KW-0648">Protein biosynthesis</keyword>
<dbReference type="SUPFAM" id="SSF50249">
    <property type="entry name" value="Nucleic acid-binding proteins"/>
    <property type="match status" value="1"/>
</dbReference>
<evidence type="ECO:0000256" key="9">
    <source>
        <dbReference type="ARBA" id="ARBA00022842"/>
    </source>
</evidence>
<dbReference type="FunFam" id="2.40.50.140:FF:000024">
    <property type="entry name" value="Lysine--tRNA ligase"/>
    <property type="match status" value="1"/>
</dbReference>
<proteinExistence type="inferred from homology"/>
<dbReference type="InterPro" id="IPR044136">
    <property type="entry name" value="Lys-tRNA-ligase_II_N"/>
</dbReference>
<dbReference type="PANTHER" id="PTHR42918:SF15">
    <property type="entry name" value="LYSINE--TRNA LIGASE, CHLOROPLASTIC_MITOCHONDRIAL"/>
    <property type="match status" value="1"/>
</dbReference>
<dbReference type="NCBIfam" id="TIGR00499">
    <property type="entry name" value="lysS_bact"/>
    <property type="match status" value="1"/>
</dbReference>
<evidence type="ECO:0000256" key="8">
    <source>
        <dbReference type="ARBA" id="ARBA00022840"/>
    </source>
</evidence>
<dbReference type="EC" id="6.1.1.6" evidence="13"/>
<dbReference type="Pfam" id="PF00152">
    <property type="entry name" value="tRNA-synt_2"/>
    <property type="match status" value="1"/>
</dbReference>
<feature type="domain" description="Aminoacyl-transfer RNA synthetases class-II family profile" evidence="15">
    <location>
        <begin position="168"/>
        <end position="483"/>
    </location>
</feature>
<evidence type="ECO:0000256" key="13">
    <source>
        <dbReference type="HAMAP-Rule" id="MF_00252"/>
    </source>
</evidence>
<dbReference type="AlphaFoldDB" id="A0A1E3G3K4"/>
<dbReference type="NCBIfam" id="NF001756">
    <property type="entry name" value="PRK00484.1"/>
    <property type="match status" value="1"/>
</dbReference>
<reference evidence="17" key="1">
    <citation type="submission" date="2016-04" db="EMBL/GenBank/DDBJ databases">
        <title>The genome sequence project of a novel Fervidobacterium isolate from a hot spring in Thailand.</title>
        <authorList>
            <person name="Gonzalez J.M."/>
            <person name="Cuecas A."/>
            <person name="Kanoksilapatham W."/>
        </authorList>
    </citation>
    <scope>NUCLEOTIDE SEQUENCE [LARGE SCALE GENOMIC DNA]</scope>
    <source>
        <strain evidence="17">FC2004</strain>
    </source>
</reference>
<dbReference type="InterPro" id="IPR045864">
    <property type="entry name" value="aa-tRNA-synth_II/BPL/LPL"/>
</dbReference>
<protein>
    <recommendedName>
        <fullName evidence="13">Lysine--tRNA ligase</fullName>
        <ecNumber evidence="13">6.1.1.6</ecNumber>
    </recommendedName>
    <alternativeName>
        <fullName evidence="13">Lysyl-tRNA synthetase</fullName>
        <shortName evidence="13">LysRS</shortName>
    </alternativeName>
</protein>
<dbReference type="EMBL" id="LWAF01000003">
    <property type="protein sequence ID" value="ODN30834.1"/>
    <property type="molecule type" value="Genomic_DNA"/>
</dbReference>
<feature type="binding site" evidence="13">
    <location>
        <position position="402"/>
    </location>
    <ligand>
        <name>Mg(2+)</name>
        <dbReference type="ChEBI" id="CHEBI:18420"/>
        <label>2</label>
    </ligand>
</feature>
<dbReference type="PANTHER" id="PTHR42918">
    <property type="entry name" value="LYSYL-TRNA SYNTHETASE"/>
    <property type="match status" value="1"/>
</dbReference>
<organism evidence="16 17">
    <name type="scientific">Fervidobacterium thailandense</name>
    <dbReference type="NCBI Taxonomy" id="1008305"/>
    <lineage>
        <taxon>Bacteria</taxon>
        <taxon>Thermotogati</taxon>
        <taxon>Thermotogota</taxon>
        <taxon>Thermotogae</taxon>
        <taxon>Thermotogales</taxon>
        <taxon>Fervidobacteriaceae</taxon>
        <taxon>Fervidobacterium</taxon>
    </lineage>
</organism>
<evidence type="ECO:0000256" key="1">
    <source>
        <dbReference type="ARBA" id="ARBA00004496"/>
    </source>
</evidence>
<comment type="subcellular location">
    <subcellularLocation>
        <location evidence="1 13">Cytoplasm</location>
    </subcellularLocation>
</comment>
<dbReference type="InterPro" id="IPR004364">
    <property type="entry name" value="Aa-tRNA-synt_II"/>
</dbReference>
<dbReference type="PRINTS" id="PR00982">
    <property type="entry name" value="TRNASYNTHLYS"/>
</dbReference>
<dbReference type="InterPro" id="IPR004365">
    <property type="entry name" value="NA-bd_OB_tRNA"/>
</dbReference>
<dbReference type="InterPro" id="IPR012340">
    <property type="entry name" value="NA-bd_OB-fold"/>
</dbReference>
<comment type="caution">
    <text evidence="16">The sequence shown here is derived from an EMBL/GenBank/DDBJ whole genome shotgun (WGS) entry which is preliminary data.</text>
</comment>
<evidence type="ECO:0000256" key="7">
    <source>
        <dbReference type="ARBA" id="ARBA00022741"/>
    </source>
</evidence>
<dbReference type="SUPFAM" id="SSF55681">
    <property type="entry name" value="Class II aaRS and biotin synthetases"/>
    <property type="match status" value="1"/>
</dbReference>
<evidence type="ECO:0000256" key="5">
    <source>
        <dbReference type="ARBA" id="ARBA00022598"/>
    </source>
</evidence>
<dbReference type="GO" id="GO:0006430">
    <property type="term" value="P:lysyl-tRNA aminoacylation"/>
    <property type="evidence" value="ECO:0007669"/>
    <property type="project" value="UniProtKB-UniRule"/>
</dbReference>
<evidence type="ECO:0000256" key="10">
    <source>
        <dbReference type="ARBA" id="ARBA00022917"/>
    </source>
</evidence>
<keyword evidence="6 13" id="KW-0479">Metal-binding</keyword>
<comment type="cofactor">
    <cofactor evidence="13 14">
        <name>Mg(2+)</name>
        <dbReference type="ChEBI" id="CHEBI:18420"/>
    </cofactor>
    <text evidence="13 14">Binds 3 Mg(2+) ions per subunit.</text>
</comment>
<dbReference type="GO" id="GO:0004824">
    <property type="term" value="F:lysine-tRNA ligase activity"/>
    <property type="evidence" value="ECO:0007669"/>
    <property type="project" value="UniProtKB-UniRule"/>
</dbReference>
<accession>A0A1E3G3K4</accession>
<gene>
    <name evidence="13" type="primary">lysS</name>
    <name evidence="16" type="ORF">A4H02_02900</name>
</gene>
<dbReference type="GO" id="GO:0000287">
    <property type="term" value="F:magnesium ion binding"/>
    <property type="evidence" value="ECO:0007669"/>
    <property type="project" value="UniProtKB-UniRule"/>
</dbReference>
<keyword evidence="5 13" id="KW-0436">Ligase</keyword>
<dbReference type="GO" id="GO:0005829">
    <property type="term" value="C:cytosol"/>
    <property type="evidence" value="ECO:0007669"/>
    <property type="project" value="TreeGrafter"/>
</dbReference>
<dbReference type="FunFam" id="3.30.930.10:FF:000238">
    <property type="entry name" value="Lysine--tRNA ligase"/>
    <property type="match status" value="1"/>
</dbReference>
<name>A0A1E3G3K4_9BACT</name>
<evidence type="ECO:0000256" key="6">
    <source>
        <dbReference type="ARBA" id="ARBA00022723"/>
    </source>
</evidence>
<evidence type="ECO:0000256" key="3">
    <source>
        <dbReference type="ARBA" id="ARBA00011738"/>
    </source>
</evidence>
<dbReference type="Proteomes" id="UP000094570">
    <property type="component" value="Unassembled WGS sequence"/>
</dbReference>
<keyword evidence="4 13" id="KW-0963">Cytoplasm</keyword>
<evidence type="ECO:0000256" key="12">
    <source>
        <dbReference type="ARBA" id="ARBA00048573"/>
    </source>
</evidence>
<dbReference type="Pfam" id="PF01336">
    <property type="entry name" value="tRNA_anti-codon"/>
    <property type="match status" value="1"/>
</dbReference>
<comment type="subunit">
    <text evidence="3 13">Homodimer.</text>
</comment>